<dbReference type="InterPro" id="IPR012946">
    <property type="entry name" value="X8"/>
</dbReference>
<feature type="region of interest" description="Disordered" evidence="12">
    <location>
        <begin position="195"/>
        <end position="216"/>
    </location>
</feature>
<evidence type="ECO:0000256" key="1">
    <source>
        <dbReference type="ARBA" id="ARBA00004609"/>
    </source>
</evidence>
<name>A0A6A2Y5C7_HIBSY</name>
<dbReference type="Proteomes" id="UP000436088">
    <property type="component" value="Unassembled WGS sequence"/>
</dbReference>
<keyword evidence="8" id="KW-1015">Disulfide bond</keyword>
<dbReference type="GO" id="GO:0005886">
    <property type="term" value="C:plasma membrane"/>
    <property type="evidence" value="ECO:0007669"/>
    <property type="project" value="UniProtKB-SubCell"/>
</dbReference>
<evidence type="ECO:0000256" key="7">
    <source>
        <dbReference type="ARBA" id="ARBA00023136"/>
    </source>
</evidence>
<dbReference type="PANTHER" id="PTHR47939:SF13">
    <property type="entry name" value="OS03G0201400 PROTEIN"/>
    <property type="match status" value="1"/>
</dbReference>
<dbReference type="Pfam" id="PF01535">
    <property type="entry name" value="PPR"/>
    <property type="match status" value="2"/>
</dbReference>
<keyword evidence="5" id="KW-0732">Signal</keyword>
<keyword evidence="10" id="KW-0449">Lipoprotein</keyword>
<dbReference type="GO" id="GO:0009506">
    <property type="term" value="C:plasmodesma"/>
    <property type="evidence" value="ECO:0007669"/>
    <property type="project" value="UniProtKB-ARBA"/>
</dbReference>
<evidence type="ECO:0000313" key="14">
    <source>
        <dbReference type="EMBL" id="KAE8667849.1"/>
    </source>
</evidence>
<reference evidence="14" key="1">
    <citation type="submission" date="2019-09" db="EMBL/GenBank/DDBJ databases">
        <title>Draft genome information of white flower Hibiscus syriacus.</title>
        <authorList>
            <person name="Kim Y.-M."/>
        </authorList>
    </citation>
    <scope>NUCLEOTIDE SEQUENCE [LARGE SCALE GENOMIC DNA]</scope>
    <source>
        <strain evidence="14">YM2019G1</strain>
    </source>
</reference>
<evidence type="ECO:0000256" key="8">
    <source>
        <dbReference type="ARBA" id="ARBA00023157"/>
    </source>
</evidence>
<feature type="repeat" description="PPR" evidence="11">
    <location>
        <begin position="390"/>
        <end position="424"/>
    </location>
</feature>
<keyword evidence="15" id="KW-1185">Reference proteome</keyword>
<evidence type="ECO:0000256" key="5">
    <source>
        <dbReference type="ARBA" id="ARBA00022729"/>
    </source>
</evidence>
<comment type="caution">
    <text evidence="14">The sequence shown here is derived from an EMBL/GenBank/DDBJ whole genome shotgun (WGS) entry which is preliminary data.</text>
</comment>
<feature type="domain" description="X8" evidence="13">
    <location>
        <begin position="81"/>
        <end position="165"/>
    </location>
</feature>
<evidence type="ECO:0000259" key="13">
    <source>
        <dbReference type="SMART" id="SM00768"/>
    </source>
</evidence>
<dbReference type="FunFam" id="1.20.58.1040:FF:000001">
    <property type="entry name" value="Glucan endo-1,3-beta-glucosidase 4"/>
    <property type="match status" value="1"/>
</dbReference>
<evidence type="ECO:0000256" key="9">
    <source>
        <dbReference type="ARBA" id="ARBA00023180"/>
    </source>
</evidence>
<dbReference type="InterPro" id="IPR002885">
    <property type="entry name" value="PPR_rpt"/>
</dbReference>
<feature type="repeat" description="PPR" evidence="11">
    <location>
        <begin position="355"/>
        <end position="389"/>
    </location>
</feature>
<keyword evidence="6" id="KW-0677">Repeat</keyword>
<protein>
    <submittedName>
        <fullName evidence="14">Detected protein of confused Function</fullName>
    </submittedName>
</protein>
<keyword evidence="4" id="KW-0336">GPI-anchor</keyword>
<feature type="compositionally biased region" description="Low complexity" evidence="12">
    <location>
        <begin position="200"/>
        <end position="211"/>
    </location>
</feature>
<keyword evidence="9" id="KW-0325">Glycoprotein</keyword>
<evidence type="ECO:0000256" key="2">
    <source>
        <dbReference type="ARBA" id="ARBA00007626"/>
    </source>
</evidence>
<accession>A0A6A2Y5C7</accession>
<evidence type="ECO:0000256" key="3">
    <source>
        <dbReference type="ARBA" id="ARBA00022475"/>
    </source>
</evidence>
<proteinExistence type="inferred from homology"/>
<sequence length="715" mass="77363">MEDFVSSRRILLNGVTRTSQHDIIFPPTNPTPTIVTVPAKNPANMPAPILVPSTDPNNPITVPVTNPITTSAPITVPGAGSWCVAMTGASQTLLQSALDYACGIGGVDCSQIQQGANCYNPNTLQNHASYAFNTYYQKNPAPTSCDFGGTATIVNTNPSTGSCIFPSSGSQPTLTAIPATSTSIGAGVPGSVTPPSVLNSSTPGTGSAATSDFGSNLPPTFNTSTSTSVGFNSAIKLFKWAALQKGFNHYADTYHHIILKLGLAGHVKEMDHFCLNLARDGHVGSGEALASLVHIFVRHSRLNEAVLVLGNMTSCGFNPSVDVFNDLLGALVGKTDFERVMFVYKGMVKGGIVPNVDALNHLLEVLFETNMIELGLNQFRRMGKKGCSPNVRTFEIVLKGLVLNGRVDDAVLILYKMLELGYWPDLSFYTCTIPLFCGENRLEEGMMLLRQMGAADLVLNSVICSKMVRCLCMNLRLDEATNVLEEMMEIGEIPPVDSFVDVVNGFCEAERYDEAFRFLENNCDDLISPHKALLEGCCKAAYELLGRMIIRSVVPDCGTYAALVVGNCNLKKLRMLWNNFIIFGANSRCPLEFTTFNMLIKAVCDVGNVDEAVKLRSLAYYSGISCYTSAYASIMCALYKSERAKDVLVMFSQIVIGNCEVDAEAYCILIRNSTTHALIIGSNVNRVTSRGVPTYKQSIDEDNVSNILAEALGKW</sequence>
<dbReference type="GO" id="GO:0098552">
    <property type="term" value="C:side of membrane"/>
    <property type="evidence" value="ECO:0007669"/>
    <property type="project" value="UniProtKB-KW"/>
</dbReference>
<dbReference type="Pfam" id="PF13041">
    <property type="entry name" value="PPR_2"/>
    <property type="match status" value="1"/>
</dbReference>
<comment type="similarity">
    <text evidence="2">Belongs to the PPR family. P subfamily.</text>
</comment>
<dbReference type="PANTHER" id="PTHR47939">
    <property type="entry name" value="MEMBRANE-ASSOCIATED SALT-INDUCIBLE PROTEIN-LIKE"/>
    <property type="match status" value="1"/>
</dbReference>
<comment type="subcellular location">
    <subcellularLocation>
        <location evidence="1">Cell membrane</location>
        <topology evidence="1">Lipid-anchor</topology>
        <topology evidence="1">GPI-anchor</topology>
    </subcellularLocation>
</comment>
<dbReference type="InterPro" id="IPR011990">
    <property type="entry name" value="TPR-like_helical_dom_sf"/>
</dbReference>
<dbReference type="NCBIfam" id="TIGR00756">
    <property type="entry name" value="PPR"/>
    <property type="match status" value="1"/>
</dbReference>
<evidence type="ECO:0000256" key="6">
    <source>
        <dbReference type="ARBA" id="ARBA00022737"/>
    </source>
</evidence>
<keyword evidence="3" id="KW-1003">Cell membrane</keyword>
<organism evidence="14 15">
    <name type="scientific">Hibiscus syriacus</name>
    <name type="common">Rose of Sharon</name>
    <dbReference type="NCBI Taxonomy" id="106335"/>
    <lineage>
        <taxon>Eukaryota</taxon>
        <taxon>Viridiplantae</taxon>
        <taxon>Streptophyta</taxon>
        <taxon>Embryophyta</taxon>
        <taxon>Tracheophyta</taxon>
        <taxon>Spermatophyta</taxon>
        <taxon>Magnoliopsida</taxon>
        <taxon>eudicotyledons</taxon>
        <taxon>Gunneridae</taxon>
        <taxon>Pentapetalae</taxon>
        <taxon>rosids</taxon>
        <taxon>malvids</taxon>
        <taxon>Malvales</taxon>
        <taxon>Malvaceae</taxon>
        <taxon>Malvoideae</taxon>
        <taxon>Hibiscus</taxon>
    </lineage>
</organism>
<dbReference type="InterPro" id="IPR050667">
    <property type="entry name" value="PPR-containing_protein"/>
</dbReference>
<dbReference type="Pfam" id="PF07983">
    <property type="entry name" value="X8"/>
    <property type="match status" value="1"/>
</dbReference>
<dbReference type="Gene3D" id="1.20.58.1040">
    <property type="match status" value="1"/>
</dbReference>
<gene>
    <name evidence="14" type="ORF">F3Y22_tig00112368pilonHSYRG00027</name>
</gene>
<evidence type="ECO:0000256" key="11">
    <source>
        <dbReference type="PROSITE-ProRule" id="PRU00708"/>
    </source>
</evidence>
<keyword evidence="7" id="KW-0472">Membrane</keyword>
<evidence type="ECO:0000256" key="12">
    <source>
        <dbReference type="SAM" id="MobiDB-lite"/>
    </source>
</evidence>
<dbReference type="EMBL" id="VEPZ02001564">
    <property type="protein sequence ID" value="KAE8667849.1"/>
    <property type="molecule type" value="Genomic_DNA"/>
</dbReference>
<evidence type="ECO:0000256" key="10">
    <source>
        <dbReference type="ARBA" id="ARBA00023288"/>
    </source>
</evidence>
<dbReference type="Gene3D" id="1.25.40.10">
    <property type="entry name" value="Tetratricopeptide repeat domain"/>
    <property type="match status" value="4"/>
</dbReference>
<dbReference type="SMART" id="SM00768">
    <property type="entry name" value="X8"/>
    <property type="match status" value="1"/>
</dbReference>
<evidence type="ECO:0000256" key="4">
    <source>
        <dbReference type="ARBA" id="ARBA00022622"/>
    </source>
</evidence>
<dbReference type="AlphaFoldDB" id="A0A6A2Y5C7"/>
<dbReference type="PROSITE" id="PS51375">
    <property type="entry name" value="PPR"/>
    <property type="match status" value="3"/>
</dbReference>
<evidence type="ECO:0000313" key="15">
    <source>
        <dbReference type="Proteomes" id="UP000436088"/>
    </source>
</evidence>
<feature type="repeat" description="PPR" evidence="11">
    <location>
        <begin position="460"/>
        <end position="494"/>
    </location>
</feature>